<gene>
    <name evidence="1" type="ORF">N7458_001901</name>
</gene>
<keyword evidence="2" id="KW-1185">Reference proteome</keyword>
<evidence type="ECO:0000313" key="2">
    <source>
        <dbReference type="Proteomes" id="UP001213681"/>
    </source>
</evidence>
<organism evidence="1 2">
    <name type="scientific">Penicillium daleae</name>
    <dbReference type="NCBI Taxonomy" id="63821"/>
    <lineage>
        <taxon>Eukaryota</taxon>
        <taxon>Fungi</taxon>
        <taxon>Dikarya</taxon>
        <taxon>Ascomycota</taxon>
        <taxon>Pezizomycotina</taxon>
        <taxon>Eurotiomycetes</taxon>
        <taxon>Eurotiomycetidae</taxon>
        <taxon>Eurotiales</taxon>
        <taxon>Aspergillaceae</taxon>
        <taxon>Penicillium</taxon>
    </lineage>
</organism>
<dbReference type="GeneID" id="81595527"/>
<sequence length="95" mass="10965">MAKSKEWLERCGGGPVHMGHPFTKERLKHHPASCYPFENIDSGREMLYERSDMSTETNLVKDMIEYVIEKDYMEEGKTGEESEAIVSHSCLKHCK</sequence>
<dbReference type="AlphaFoldDB" id="A0AAD6CBX5"/>
<reference evidence="1" key="2">
    <citation type="journal article" date="2023" name="IMA Fungus">
        <title>Comparative genomic study of the Penicillium genus elucidates a diverse pangenome and 15 lateral gene transfer events.</title>
        <authorList>
            <person name="Petersen C."/>
            <person name="Sorensen T."/>
            <person name="Nielsen M.R."/>
            <person name="Sondergaard T.E."/>
            <person name="Sorensen J.L."/>
            <person name="Fitzpatrick D.A."/>
            <person name="Frisvad J.C."/>
            <person name="Nielsen K.L."/>
        </authorList>
    </citation>
    <scope>NUCLEOTIDE SEQUENCE</scope>
    <source>
        <strain evidence="1">IBT 16125</strain>
    </source>
</reference>
<evidence type="ECO:0000313" key="1">
    <source>
        <dbReference type="EMBL" id="KAJ5460349.1"/>
    </source>
</evidence>
<dbReference type="RefSeq" id="XP_056769391.1">
    <property type="nucleotide sequence ID" value="XM_056905284.1"/>
</dbReference>
<accession>A0AAD6CBX5</accession>
<protein>
    <submittedName>
        <fullName evidence="1">Uncharacterized protein</fullName>
    </submittedName>
</protein>
<dbReference type="Proteomes" id="UP001213681">
    <property type="component" value="Unassembled WGS sequence"/>
</dbReference>
<proteinExistence type="predicted"/>
<reference evidence="1" key="1">
    <citation type="submission" date="2022-12" db="EMBL/GenBank/DDBJ databases">
        <authorList>
            <person name="Petersen C."/>
        </authorList>
    </citation>
    <scope>NUCLEOTIDE SEQUENCE</scope>
    <source>
        <strain evidence="1">IBT 16125</strain>
    </source>
</reference>
<dbReference type="EMBL" id="JAPVEA010000002">
    <property type="protein sequence ID" value="KAJ5460349.1"/>
    <property type="molecule type" value="Genomic_DNA"/>
</dbReference>
<name>A0AAD6CBX5_9EURO</name>
<comment type="caution">
    <text evidence="1">The sequence shown here is derived from an EMBL/GenBank/DDBJ whole genome shotgun (WGS) entry which is preliminary data.</text>
</comment>